<feature type="transmembrane region" description="Helical" evidence="8">
    <location>
        <begin position="372"/>
        <end position="391"/>
    </location>
</feature>
<dbReference type="InterPro" id="IPR036259">
    <property type="entry name" value="MFS_trans_sf"/>
</dbReference>
<evidence type="ECO:0000256" key="7">
    <source>
        <dbReference type="RuleBase" id="RU003346"/>
    </source>
</evidence>
<feature type="transmembrane region" description="Helical" evidence="8">
    <location>
        <begin position="137"/>
        <end position="160"/>
    </location>
</feature>
<feature type="transmembrane region" description="Helical" evidence="8">
    <location>
        <begin position="310"/>
        <end position="331"/>
    </location>
</feature>
<comment type="similarity">
    <text evidence="2 7">Belongs to the major facilitator superfamily. Sugar transporter (TC 2.A.1.1) family.</text>
</comment>
<feature type="transmembrane region" description="Helical" evidence="8">
    <location>
        <begin position="397"/>
        <end position="422"/>
    </location>
</feature>
<evidence type="ECO:0000256" key="5">
    <source>
        <dbReference type="ARBA" id="ARBA00022989"/>
    </source>
</evidence>
<sequence>MISADSATTSPVRVASLVTSFGVLFGFSTASIAGVLETITRDLAIGSLATGALVASLVAGCCLGSIAAGFLSGRIGRRRTLLAAIAVAAPGFFIMFASPGFTWLALARLLVGLGVGLSSMVAPMYAAEATRARYRGAVVAIFQLAITAGIMLAYGVALAFADARWATILGSGALVLGLCLAATMLVPESPRWLLSKGETQAAQHAAHRLGLTDEMTWSVDYPPARAQNGGWGVLAAGSTLTVLLLCSLLFILQNLSGIDGILYYAPSIFGKLGFNAGVAALAATFGLGIANFIATVIALRLVDGAGRRPLLVWGSAAMVAGLGLTVAAALLDQPWVGLAGLTLYIVAFALSLGPLPYVLMSELFPAAIREQGVAVATTISWLFNGAIALGFPGLVEAVGLTVAMSLFLGVCVASFVVAVLFVPETRGATLEEIEERVLAGEPVRLVGGAPS</sequence>
<keyword evidence="4 8" id="KW-0812">Transmembrane</keyword>
<protein>
    <submittedName>
        <fullName evidence="10">Sugar porter family MFS transporter</fullName>
    </submittedName>
</protein>
<keyword evidence="5 8" id="KW-1133">Transmembrane helix</keyword>
<evidence type="ECO:0000313" key="10">
    <source>
        <dbReference type="EMBL" id="MFC3636716.1"/>
    </source>
</evidence>
<evidence type="ECO:0000256" key="4">
    <source>
        <dbReference type="ARBA" id="ARBA00022692"/>
    </source>
</evidence>
<dbReference type="PANTHER" id="PTHR48020">
    <property type="entry name" value="PROTON MYO-INOSITOL COTRANSPORTER"/>
    <property type="match status" value="1"/>
</dbReference>
<feature type="transmembrane region" description="Helical" evidence="8">
    <location>
        <begin position="80"/>
        <end position="97"/>
    </location>
</feature>
<dbReference type="PROSITE" id="PS50850">
    <property type="entry name" value="MFS"/>
    <property type="match status" value="1"/>
</dbReference>
<feature type="transmembrane region" description="Helical" evidence="8">
    <location>
        <begin position="103"/>
        <end position="125"/>
    </location>
</feature>
<accession>A0ABV7UDZ3</accession>
<evidence type="ECO:0000256" key="3">
    <source>
        <dbReference type="ARBA" id="ARBA00022448"/>
    </source>
</evidence>
<organism evidence="10 11">
    <name type="scientific">Camelimonas fluminis</name>
    <dbReference type="NCBI Taxonomy" id="1576911"/>
    <lineage>
        <taxon>Bacteria</taxon>
        <taxon>Pseudomonadati</taxon>
        <taxon>Pseudomonadota</taxon>
        <taxon>Alphaproteobacteria</taxon>
        <taxon>Hyphomicrobiales</taxon>
        <taxon>Chelatococcaceae</taxon>
        <taxon>Camelimonas</taxon>
    </lineage>
</organism>
<dbReference type="InterPro" id="IPR003663">
    <property type="entry name" value="Sugar/inositol_transpt"/>
</dbReference>
<name>A0ABV7UDZ3_9HYPH</name>
<evidence type="ECO:0000256" key="8">
    <source>
        <dbReference type="SAM" id="Phobius"/>
    </source>
</evidence>
<dbReference type="PROSITE" id="PS00217">
    <property type="entry name" value="SUGAR_TRANSPORT_2"/>
    <property type="match status" value="1"/>
</dbReference>
<feature type="transmembrane region" description="Helical" evidence="8">
    <location>
        <begin position="48"/>
        <end position="71"/>
    </location>
</feature>
<evidence type="ECO:0000259" key="9">
    <source>
        <dbReference type="PROSITE" id="PS50850"/>
    </source>
</evidence>
<feature type="domain" description="Major facilitator superfamily (MFS) profile" evidence="9">
    <location>
        <begin position="14"/>
        <end position="426"/>
    </location>
</feature>
<dbReference type="NCBIfam" id="TIGR00879">
    <property type="entry name" value="SP"/>
    <property type="match status" value="1"/>
</dbReference>
<keyword evidence="11" id="KW-1185">Reference proteome</keyword>
<dbReference type="InterPro" id="IPR005828">
    <property type="entry name" value="MFS_sugar_transport-like"/>
</dbReference>
<dbReference type="PRINTS" id="PR00171">
    <property type="entry name" value="SUGRTRNSPORT"/>
</dbReference>
<dbReference type="Proteomes" id="UP001595704">
    <property type="component" value="Unassembled WGS sequence"/>
</dbReference>
<keyword evidence="3 7" id="KW-0813">Transport</keyword>
<evidence type="ECO:0000256" key="2">
    <source>
        <dbReference type="ARBA" id="ARBA00010992"/>
    </source>
</evidence>
<dbReference type="EMBL" id="JBHRYC010000024">
    <property type="protein sequence ID" value="MFC3636716.1"/>
    <property type="molecule type" value="Genomic_DNA"/>
</dbReference>
<dbReference type="PANTHER" id="PTHR48020:SF12">
    <property type="entry name" value="PROTON MYO-INOSITOL COTRANSPORTER"/>
    <property type="match status" value="1"/>
</dbReference>
<dbReference type="Pfam" id="PF00083">
    <property type="entry name" value="Sugar_tr"/>
    <property type="match status" value="1"/>
</dbReference>
<dbReference type="InterPro" id="IPR050814">
    <property type="entry name" value="Myo-inositol_Transporter"/>
</dbReference>
<dbReference type="InterPro" id="IPR020846">
    <property type="entry name" value="MFS_dom"/>
</dbReference>
<feature type="transmembrane region" description="Helical" evidence="8">
    <location>
        <begin position="166"/>
        <end position="186"/>
    </location>
</feature>
<comment type="caution">
    <text evidence="10">The sequence shown here is derived from an EMBL/GenBank/DDBJ whole genome shotgun (WGS) entry which is preliminary data.</text>
</comment>
<dbReference type="Gene3D" id="1.20.1250.20">
    <property type="entry name" value="MFS general substrate transporter like domains"/>
    <property type="match status" value="1"/>
</dbReference>
<reference evidence="11" key="1">
    <citation type="journal article" date="2019" name="Int. J. Syst. Evol. Microbiol.">
        <title>The Global Catalogue of Microorganisms (GCM) 10K type strain sequencing project: providing services to taxonomists for standard genome sequencing and annotation.</title>
        <authorList>
            <consortium name="The Broad Institute Genomics Platform"/>
            <consortium name="The Broad Institute Genome Sequencing Center for Infectious Disease"/>
            <person name="Wu L."/>
            <person name="Ma J."/>
        </authorList>
    </citation>
    <scope>NUCLEOTIDE SEQUENCE [LARGE SCALE GENOMIC DNA]</scope>
    <source>
        <strain evidence="11">KCTC 42282</strain>
    </source>
</reference>
<evidence type="ECO:0000256" key="6">
    <source>
        <dbReference type="ARBA" id="ARBA00023136"/>
    </source>
</evidence>
<feature type="transmembrane region" description="Helical" evidence="8">
    <location>
        <begin position="231"/>
        <end position="252"/>
    </location>
</feature>
<dbReference type="RefSeq" id="WP_191319999.1">
    <property type="nucleotide sequence ID" value="NZ_BNCG01000012.1"/>
</dbReference>
<gene>
    <name evidence="10" type="ORF">ACFONL_04850</name>
</gene>
<evidence type="ECO:0000313" key="11">
    <source>
        <dbReference type="Proteomes" id="UP001595704"/>
    </source>
</evidence>
<dbReference type="SUPFAM" id="SSF103473">
    <property type="entry name" value="MFS general substrate transporter"/>
    <property type="match status" value="1"/>
</dbReference>
<keyword evidence="6 8" id="KW-0472">Membrane</keyword>
<feature type="transmembrane region" description="Helical" evidence="8">
    <location>
        <begin position="12"/>
        <end position="36"/>
    </location>
</feature>
<dbReference type="InterPro" id="IPR005829">
    <property type="entry name" value="Sugar_transporter_CS"/>
</dbReference>
<feature type="transmembrane region" description="Helical" evidence="8">
    <location>
        <begin position="337"/>
        <end position="360"/>
    </location>
</feature>
<comment type="subcellular location">
    <subcellularLocation>
        <location evidence="1">Membrane</location>
        <topology evidence="1">Multi-pass membrane protein</topology>
    </subcellularLocation>
</comment>
<feature type="transmembrane region" description="Helical" evidence="8">
    <location>
        <begin position="272"/>
        <end position="298"/>
    </location>
</feature>
<evidence type="ECO:0000256" key="1">
    <source>
        <dbReference type="ARBA" id="ARBA00004141"/>
    </source>
</evidence>
<proteinExistence type="inferred from homology"/>
<dbReference type="PROSITE" id="PS00216">
    <property type="entry name" value="SUGAR_TRANSPORT_1"/>
    <property type="match status" value="1"/>
</dbReference>